<dbReference type="SUPFAM" id="SSF48403">
    <property type="entry name" value="Ankyrin repeat"/>
    <property type="match status" value="1"/>
</dbReference>
<dbReference type="PANTHER" id="PTHR24198:SF165">
    <property type="entry name" value="ANKYRIN REPEAT-CONTAINING PROTEIN-RELATED"/>
    <property type="match status" value="1"/>
</dbReference>
<dbReference type="InterPro" id="IPR036770">
    <property type="entry name" value="Ankyrin_rpt-contain_sf"/>
</dbReference>
<dbReference type="EMBL" id="KZ613507">
    <property type="protein sequence ID" value="PMD16247.1"/>
    <property type="molecule type" value="Genomic_DNA"/>
</dbReference>
<dbReference type="SMART" id="SM00248">
    <property type="entry name" value="ANK"/>
    <property type="match status" value="4"/>
</dbReference>
<protein>
    <submittedName>
        <fullName evidence="4">Ankyrin</fullName>
    </submittedName>
</protein>
<feature type="repeat" description="ANK" evidence="3">
    <location>
        <begin position="26"/>
        <end position="58"/>
    </location>
</feature>
<dbReference type="Gene3D" id="1.25.40.20">
    <property type="entry name" value="Ankyrin repeat-containing domain"/>
    <property type="match status" value="3"/>
</dbReference>
<keyword evidence="1" id="KW-0677">Repeat</keyword>
<dbReference type="InterPro" id="IPR002110">
    <property type="entry name" value="Ankyrin_rpt"/>
</dbReference>
<dbReference type="STRING" id="1745343.A0A2J6PQC8"/>
<keyword evidence="5" id="KW-1185">Reference proteome</keyword>
<sequence>MPGGARDAKTSAALAYPKMINQQYEYGRTPLHGACSSGRPESVRLLLLAGARITILDKNKRTPLHACAEVGDEQRLWELLSRPEVTRGHIIQDRFRPVFGGRSAYRAWHAEGIYSPETKFQELTNIGLVVKILLSAGSDVMAVDSHDQSPLDLALLYDCQEMIEALEFSALPLMKKWLLEPDDPRLPTLLALKKLNSSPLSDIESEDLLCQEVYDNLSTYLHFLNFEEIMWIAQNGGNITGFDESKPVPSSGESLLYIAASTGLTQLVETFGTLARTNDDTETVRGRINEQLAVNPDYNPQVEKLAPKLHVACARELPNMDMIHVLIDKCGVDVNAHALVHQSGPGPQRWANIADSIEGGTALHVLAKSRYWWQLEALKYLLDNGAKVDALNENGETPLHIACTGTNFPAMNWENDV</sequence>
<organism evidence="4 5">
    <name type="scientific">Hyaloscypha hepaticicola</name>
    <dbReference type="NCBI Taxonomy" id="2082293"/>
    <lineage>
        <taxon>Eukaryota</taxon>
        <taxon>Fungi</taxon>
        <taxon>Dikarya</taxon>
        <taxon>Ascomycota</taxon>
        <taxon>Pezizomycotina</taxon>
        <taxon>Leotiomycetes</taxon>
        <taxon>Helotiales</taxon>
        <taxon>Hyaloscyphaceae</taxon>
        <taxon>Hyaloscypha</taxon>
    </lineage>
</organism>
<evidence type="ECO:0000256" key="3">
    <source>
        <dbReference type="PROSITE-ProRule" id="PRU00023"/>
    </source>
</evidence>
<feature type="repeat" description="ANK" evidence="3">
    <location>
        <begin position="358"/>
        <end position="393"/>
    </location>
</feature>
<proteinExistence type="predicted"/>
<dbReference type="PROSITE" id="PS50088">
    <property type="entry name" value="ANK_REPEAT"/>
    <property type="match status" value="2"/>
</dbReference>
<keyword evidence="2 3" id="KW-0040">ANK repeat</keyword>
<gene>
    <name evidence="4" type="ORF">NA56DRAFT_731530</name>
</gene>
<accession>A0A2J6PQC8</accession>
<name>A0A2J6PQC8_9HELO</name>
<evidence type="ECO:0000256" key="2">
    <source>
        <dbReference type="ARBA" id="ARBA00023043"/>
    </source>
</evidence>
<dbReference type="Proteomes" id="UP000235672">
    <property type="component" value="Unassembled WGS sequence"/>
</dbReference>
<evidence type="ECO:0000313" key="4">
    <source>
        <dbReference type="EMBL" id="PMD16247.1"/>
    </source>
</evidence>
<evidence type="ECO:0000256" key="1">
    <source>
        <dbReference type="ARBA" id="ARBA00022737"/>
    </source>
</evidence>
<dbReference type="PANTHER" id="PTHR24198">
    <property type="entry name" value="ANKYRIN REPEAT AND PROTEIN KINASE DOMAIN-CONTAINING PROTEIN"/>
    <property type="match status" value="1"/>
</dbReference>
<dbReference type="PROSITE" id="PS50297">
    <property type="entry name" value="ANK_REP_REGION"/>
    <property type="match status" value="1"/>
</dbReference>
<dbReference type="Pfam" id="PF12796">
    <property type="entry name" value="Ank_2"/>
    <property type="match status" value="1"/>
</dbReference>
<reference evidence="4 5" key="1">
    <citation type="submission" date="2016-05" db="EMBL/GenBank/DDBJ databases">
        <title>A degradative enzymes factory behind the ericoid mycorrhizal symbiosis.</title>
        <authorList>
            <consortium name="DOE Joint Genome Institute"/>
            <person name="Martino E."/>
            <person name="Morin E."/>
            <person name="Grelet G."/>
            <person name="Kuo A."/>
            <person name="Kohler A."/>
            <person name="Daghino S."/>
            <person name="Barry K."/>
            <person name="Choi C."/>
            <person name="Cichocki N."/>
            <person name="Clum A."/>
            <person name="Copeland A."/>
            <person name="Hainaut M."/>
            <person name="Haridas S."/>
            <person name="Labutti K."/>
            <person name="Lindquist E."/>
            <person name="Lipzen A."/>
            <person name="Khouja H.-R."/>
            <person name="Murat C."/>
            <person name="Ohm R."/>
            <person name="Olson A."/>
            <person name="Spatafora J."/>
            <person name="Veneault-Fourrey C."/>
            <person name="Henrissat B."/>
            <person name="Grigoriev I."/>
            <person name="Martin F."/>
            <person name="Perotto S."/>
        </authorList>
    </citation>
    <scope>NUCLEOTIDE SEQUENCE [LARGE SCALE GENOMIC DNA]</scope>
    <source>
        <strain evidence="4 5">UAMH 7357</strain>
    </source>
</reference>
<dbReference type="Pfam" id="PF13637">
    <property type="entry name" value="Ank_4"/>
    <property type="match status" value="1"/>
</dbReference>
<dbReference type="PRINTS" id="PR01415">
    <property type="entry name" value="ANKYRIN"/>
</dbReference>
<dbReference type="OrthoDB" id="3559697at2759"/>
<evidence type="ECO:0000313" key="5">
    <source>
        <dbReference type="Proteomes" id="UP000235672"/>
    </source>
</evidence>
<dbReference type="AlphaFoldDB" id="A0A2J6PQC8"/>